<evidence type="ECO:0000313" key="2">
    <source>
        <dbReference type="Proteomes" id="UP000218387"/>
    </source>
</evidence>
<accession>A0A4P9CED2</accession>
<dbReference type="RefSeq" id="WP_058695426.1">
    <property type="nucleotide sequence ID" value="NZ_CP029487.1"/>
</dbReference>
<dbReference type="KEGG" id="emt:CPZ25_018830"/>
<dbReference type="Pfam" id="PF10050">
    <property type="entry name" value="DUF2284"/>
    <property type="match status" value="1"/>
</dbReference>
<dbReference type="Proteomes" id="UP000218387">
    <property type="component" value="Chromosome"/>
</dbReference>
<sequence length="179" mass="20526">MTRQEKIEARLLEMPLYDYAFFPVKDIIFTQDVRTICEMNDCGMYGRRWVCPPVIGSIETCIAQCQAYEHAFLFSTVTEVADSFDLKACVEARGDHEAITYEIAQIFRQETENPLILSTGCIPCERCTYPDAPCRHPERAFKTIESHGIMIMQMAAQQGMDYDCGQNIVTYFSLVLYNL</sequence>
<dbReference type="AlphaFoldDB" id="A0A4P9CED2"/>
<organism evidence="1 2">
    <name type="scientific">Eubacterium maltosivorans</name>
    <dbReference type="NCBI Taxonomy" id="2041044"/>
    <lineage>
        <taxon>Bacteria</taxon>
        <taxon>Bacillati</taxon>
        <taxon>Bacillota</taxon>
        <taxon>Clostridia</taxon>
        <taxon>Eubacteriales</taxon>
        <taxon>Eubacteriaceae</taxon>
        <taxon>Eubacterium</taxon>
    </lineage>
</organism>
<reference evidence="1 2" key="1">
    <citation type="submission" date="2018-05" db="EMBL/GenBank/DDBJ databases">
        <title>Genome comparison of Eubacterium sp.</title>
        <authorList>
            <person name="Feng Y."/>
            <person name="Sanchez-Andrea I."/>
            <person name="Stams A.J.M."/>
            <person name="De Vos W.M."/>
        </authorList>
    </citation>
    <scope>NUCLEOTIDE SEQUENCE [LARGE SCALE GENOMIC DNA]</scope>
    <source>
        <strain evidence="1 2">YI</strain>
    </source>
</reference>
<dbReference type="InterPro" id="IPR019271">
    <property type="entry name" value="DUF2284_metal-binding"/>
</dbReference>
<dbReference type="EMBL" id="CP029487">
    <property type="protein sequence ID" value="QCT73281.1"/>
    <property type="molecule type" value="Genomic_DNA"/>
</dbReference>
<proteinExistence type="predicted"/>
<keyword evidence="2" id="KW-1185">Reference proteome</keyword>
<gene>
    <name evidence="1" type="ORF">CPZ25_018830</name>
</gene>
<name>A0A4P9CED2_EUBML</name>
<evidence type="ECO:0000313" key="1">
    <source>
        <dbReference type="EMBL" id="QCT73281.1"/>
    </source>
</evidence>
<protein>
    <submittedName>
        <fullName evidence="1">DUF2284 domain-containing protein</fullName>
    </submittedName>
</protein>